<protein>
    <submittedName>
        <fullName evidence="1">Uncharacterized protein</fullName>
    </submittedName>
</protein>
<keyword evidence="2" id="KW-1185">Reference proteome</keyword>
<evidence type="ECO:0000313" key="2">
    <source>
        <dbReference type="Proteomes" id="UP000316628"/>
    </source>
</evidence>
<sequence>MKPTYEDISSCDLRFELTAASGDLRHYRARGDHATVELMLAWIDALLDEWNRRSRR</sequence>
<reference evidence="1 2" key="1">
    <citation type="submission" date="2019-06" db="EMBL/GenBank/DDBJ databases">
        <title>Sequencing the genomes of 1000 actinobacteria strains.</title>
        <authorList>
            <person name="Klenk H.-P."/>
        </authorList>
    </citation>
    <scope>NUCLEOTIDE SEQUENCE [LARGE SCALE GENOMIC DNA]</scope>
    <source>
        <strain evidence="1 2">DSM 45456</strain>
    </source>
</reference>
<accession>A0A543JQA3</accession>
<dbReference type="Proteomes" id="UP000316628">
    <property type="component" value="Unassembled WGS sequence"/>
</dbReference>
<comment type="caution">
    <text evidence="1">The sequence shown here is derived from an EMBL/GenBank/DDBJ whole genome shotgun (WGS) entry which is preliminary data.</text>
</comment>
<name>A0A543JQA3_9PSEU</name>
<dbReference type="RefSeq" id="WP_170232306.1">
    <property type="nucleotide sequence ID" value="NZ_VFPP01000001.1"/>
</dbReference>
<dbReference type="EMBL" id="VFPP01000001">
    <property type="protein sequence ID" value="TQM84988.1"/>
    <property type="molecule type" value="Genomic_DNA"/>
</dbReference>
<gene>
    <name evidence="1" type="ORF">FHX81_7454</name>
</gene>
<organism evidence="1 2">
    <name type="scientific">Saccharothrix saharensis</name>
    <dbReference type="NCBI Taxonomy" id="571190"/>
    <lineage>
        <taxon>Bacteria</taxon>
        <taxon>Bacillati</taxon>
        <taxon>Actinomycetota</taxon>
        <taxon>Actinomycetes</taxon>
        <taxon>Pseudonocardiales</taxon>
        <taxon>Pseudonocardiaceae</taxon>
        <taxon>Saccharothrix</taxon>
    </lineage>
</organism>
<evidence type="ECO:0000313" key="1">
    <source>
        <dbReference type="EMBL" id="TQM84988.1"/>
    </source>
</evidence>
<proteinExistence type="predicted"/>
<dbReference type="AlphaFoldDB" id="A0A543JQA3"/>